<dbReference type="InterPro" id="IPR043502">
    <property type="entry name" value="DNA/RNA_pol_sf"/>
</dbReference>
<dbReference type="Proteomes" id="UP000429607">
    <property type="component" value="Unassembled WGS sequence"/>
</dbReference>
<sequence>MRNYSAKVDLPKVTLTPSYSDVFTALRVLNSYGHEFFDATTCRLLTAAQDFAEELDDYGPWSTTEVHALAFWFSRVLGAYRIAAAHDAEQYTRTTNKSGELVQTWQLAFQHRVCTRGLVVSRATVATAPVVSHPHRGTPPVSHLRFLARPPRVRLQGAPPQHSYGEGNALVTYALTKLWSHSTSIGCCMATTTASCFLLQMPGVYATPSANSRPTAAQPPKIREESQRWRELHYSPFGCVPKADTDPAHEARVIHDLSFPAGESVNDLSDPDKLPPLVYESIGAIARRIETLKQRSPATSVKLMRGDVKWAFKHVHGYSSVCVKFAGVLPEENAVAIDLALPFGWTRSPTHYAVFGSAISFFVRRESPSSLYPTDSDFCFEWVDDHVLIEEDVANRLELCEFNEKKFTCWSTKSRALGLDWDTERRTISIPEDKIGKALRRVVTLRRKLLLSRFPDRKSPFTQAAAAPTPRRDNSSFSGQRPQQSADKPGPRRSVPLAVAKAAPHLDGKQLYLRYISAQDCPSQSPDRCTHHFLVHFTPSTLKPAVKSYIVEKYGGLRADLASTL</sequence>
<protein>
    <recommendedName>
        <fullName evidence="4">Reverse transcriptase domain-containing protein</fullName>
    </recommendedName>
</protein>
<dbReference type="InterPro" id="IPR052055">
    <property type="entry name" value="Hepadnavirus_pol/RT"/>
</dbReference>
<organism evidence="2 3">
    <name type="scientific">Phytophthora rubi</name>
    <dbReference type="NCBI Taxonomy" id="129364"/>
    <lineage>
        <taxon>Eukaryota</taxon>
        <taxon>Sar</taxon>
        <taxon>Stramenopiles</taxon>
        <taxon>Oomycota</taxon>
        <taxon>Peronosporomycetes</taxon>
        <taxon>Peronosporales</taxon>
        <taxon>Peronosporaceae</taxon>
        <taxon>Phytophthora</taxon>
    </lineage>
</organism>
<dbReference type="EMBL" id="QXFV01001898">
    <property type="protein sequence ID" value="KAE8996340.1"/>
    <property type="molecule type" value="Genomic_DNA"/>
</dbReference>
<name>A0A6A3JMP5_9STRA</name>
<feature type="compositionally biased region" description="Polar residues" evidence="1">
    <location>
        <begin position="475"/>
        <end position="486"/>
    </location>
</feature>
<accession>A0A6A3JMP5</accession>
<comment type="caution">
    <text evidence="2">The sequence shown here is derived from an EMBL/GenBank/DDBJ whole genome shotgun (WGS) entry which is preliminary data.</text>
</comment>
<dbReference type="PANTHER" id="PTHR33050:SF7">
    <property type="entry name" value="RIBONUCLEASE H"/>
    <property type="match status" value="1"/>
</dbReference>
<dbReference type="AlphaFoldDB" id="A0A6A3JMP5"/>
<feature type="region of interest" description="Disordered" evidence="1">
    <location>
        <begin position="461"/>
        <end position="494"/>
    </location>
</feature>
<reference evidence="2 3" key="1">
    <citation type="submission" date="2018-09" db="EMBL/GenBank/DDBJ databases">
        <title>Genomic investigation of the strawberry pathogen Phytophthora fragariae indicates pathogenicity is determined by transcriptional variation in three key races.</title>
        <authorList>
            <person name="Adams T.M."/>
            <person name="Armitage A.D."/>
            <person name="Sobczyk M.K."/>
            <person name="Bates H.J."/>
            <person name="Dunwell J.M."/>
            <person name="Nellist C.F."/>
            <person name="Harrison R.J."/>
        </authorList>
    </citation>
    <scope>NUCLEOTIDE SEQUENCE [LARGE SCALE GENOMIC DNA]</scope>
    <source>
        <strain evidence="2 3">SCRP249</strain>
    </source>
</reference>
<gene>
    <name evidence="2" type="ORF">PR001_g19888</name>
</gene>
<dbReference type="SUPFAM" id="SSF56672">
    <property type="entry name" value="DNA/RNA polymerases"/>
    <property type="match status" value="1"/>
</dbReference>
<dbReference type="PANTHER" id="PTHR33050">
    <property type="entry name" value="REVERSE TRANSCRIPTASE DOMAIN-CONTAINING PROTEIN"/>
    <property type="match status" value="1"/>
</dbReference>
<evidence type="ECO:0000313" key="3">
    <source>
        <dbReference type="Proteomes" id="UP000429607"/>
    </source>
</evidence>
<proteinExistence type="predicted"/>
<evidence type="ECO:0008006" key="4">
    <source>
        <dbReference type="Google" id="ProtNLM"/>
    </source>
</evidence>
<evidence type="ECO:0000313" key="2">
    <source>
        <dbReference type="EMBL" id="KAE8996340.1"/>
    </source>
</evidence>
<evidence type="ECO:0000256" key="1">
    <source>
        <dbReference type="SAM" id="MobiDB-lite"/>
    </source>
</evidence>